<evidence type="ECO:0008006" key="4">
    <source>
        <dbReference type="Google" id="ProtNLM"/>
    </source>
</evidence>
<dbReference type="PANTHER" id="PTHR44525:SF1">
    <property type="entry name" value="WD REPEAT-CONTAINING PROTEIN 27"/>
    <property type="match status" value="1"/>
</dbReference>
<dbReference type="Pfam" id="PF00400">
    <property type="entry name" value="WD40"/>
    <property type="match status" value="2"/>
</dbReference>
<evidence type="ECO:0000313" key="3">
    <source>
        <dbReference type="Proteomes" id="UP000694580"/>
    </source>
</evidence>
<dbReference type="SMART" id="SM00320">
    <property type="entry name" value="WD40"/>
    <property type="match status" value="10"/>
</dbReference>
<feature type="repeat" description="WD" evidence="1">
    <location>
        <begin position="558"/>
        <end position="589"/>
    </location>
</feature>
<dbReference type="Gene3D" id="2.130.10.10">
    <property type="entry name" value="YVTN repeat-like/Quinoprotein amine dehydrogenase"/>
    <property type="match status" value="3"/>
</dbReference>
<dbReference type="AlphaFoldDB" id="A0AAY4DXQ7"/>
<feature type="repeat" description="WD" evidence="1">
    <location>
        <begin position="105"/>
        <end position="147"/>
    </location>
</feature>
<keyword evidence="3" id="KW-1185">Reference proteome</keyword>
<feature type="repeat" description="WD" evidence="1">
    <location>
        <begin position="198"/>
        <end position="240"/>
    </location>
</feature>
<dbReference type="InterPro" id="IPR015943">
    <property type="entry name" value="WD40/YVTN_repeat-like_dom_sf"/>
</dbReference>
<gene>
    <name evidence="2" type="primary">wdr27</name>
</gene>
<dbReference type="PANTHER" id="PTHR44525">
    <property type="entry name" value="WD REPEAT-CONTAINING PROTEIN 27"/>
    <property type="match status" value="1"/>
</dbReference>
<reference evidence="2" key="3">
    <citation type="submission" date="2025-09" db="UniProtKB">
        <authorList>
            <consortium name="Ensembl"/>
        </authorList>
    </citation>
    <scope>IDENTIFICATION</scope>
</reference>
<reference evidence="2" key="2">
    <citation type="submission" date="2025-08" db="UniProtKB">
        <authorList>
            <consortium name="Ensembl"/>
        </authorList>
    </citation>
    <scope>IDENTIFICATION</scope>
</reference>
<accession>A0AAY4DXQ7</accession>
<keyword evidence="1" id="KW-0853">WD repeat</keyword>
<evidence type="ECO:0000313" key="2">
    <source>
        <dbReference type="Ensembl" id="ENSDCDP00010050080.1"/>
    </source>
</evidence>
<sequence length="840" mass="91905">MSGCVLYCGAPPSTGRLAELQRVYRWPTSQPREGRRVPSAPGAGAAMAFHGDKGLVSIKELFCAACAPSASHVQLGCCRGYAAVPRRGGNLTLYSENGSGQTLALSGHHGNVTAVAFGRVADPLLLCSASEGCAMVWDVERCYRTSSEGQMASGTVVGTLLGKVVYLSFCPTDERVAACSGNKIYVLNSKKEQVHAVLQGHLGPPIATEFCPWDTGVLVSISEDRTFMIWDLSKKQVLYQSAVLSSCPLISILLMEHSRQLITGSSNGQVWCHSLPDDYKCRLVTRLDIHKTQKMLERLGILNGEQQNTVEAAKPVLTITPGLPFLGKESCWIGSCDGLYLVDLASSEILTVLHFKDYSDLNISLAESLVISQEKSEKMHCLVTSMFEPKIALWEIGFPEKLEKTFPEHHLSVVACSPLMPTSVLKAELAKTDPKSPKKAGVHKQGGVKDHAVVFHTQVKSSGYGESSRRKMFMPMSNIKKKPQKSSWTTKKTGFLLSEYPSHLVPSAPHSEVIISAASPTPIFSLQYSGDGKQILCGLGDRSVLLYKSSLNGNPSVYTGHNKAVSSVCWSHSRSCFLSASEDQTLYIWTPGNKEPALIMGCDKFSTPIQATQFYFLDKFIMLASGSCLHLYLYHLDTSRDDIKRYKQKSFSKLAGRFSTRSGTDISAMTAANDFYSHIVLACGVDRSIQIFDMNVGCVALEISEAHNRAIHHITQNKGSMFSTQTQDSYNLFLSSAITDGIKLWDLRSSRCVRRYEGHLNRCYQCTAAFSPCGRYVATGSEDNCAYVYDIRSSSYLHKLQRQTDVVLNVAFNPATPELLAGTLDGKLSLFWPASGAGLP</sequence>
<dbReference type="InterPro" id="IPR036322">
    <property type="entry name" value="WD40_repeat_dom_sf"/>
</dbReference>
<dbReference type="PROSITE" id="PS50294">
    <property type="entry name" value="WD_REPEATS_REGION"/>
    <property type="match status" value="1"/>
</dbReference>
<dbReference type="InterPro" id="IPR001680">
    <property type="entry name" value="WD40_rpt"/>
</dbReference>
<protein>
    <recommendedName>
        <fullName evidence="4">WD repeat domain 27</fullName>
    </recommendedName>
</protein>
<dbReference type="Proteomes" id="UP000694580">
    <property type="component" value="Chromosome 8"/>
</dbReference>
<evidence type="ECO:0000256" key="1">
    <source>
        <dbReference type="PROSITE-ProRule" id="PRU00221"/>
    </source>
</evidence>
<organism evidence="2 3">
    <name type="scientific">Denticeps clupeoides</name>
    <name type="common">denticle herring</name>
    <dbReference type="NCBI Taxonomy" id="299321"/>
    <lineage>
        <taxon>Eukaryota</taxon>
        <taxon>Metazoa</taxon>
        <taxon>Chordata</taxon>
        <taxon>Craniata</taxon>
        <taxon>Vertebrata</taxon>
        <taxon>Euteleostomi</taxon>
        <taxon>Actinopterygii</taxon>
        <taxon>Neopterygii</taxon>
        <taxon>Teleostei</taxon>
        <taxon>Clupei</taxon>
        <taxon>Clupeiformes</taxon>
        <taxon>Denticipitoidei</taxon>
        <taxon>Denticipitidae</taxon>
        <taxon>Denticeps</taxon>
    </lineage>
</organism>
<dbReference type="GeneTree" id="ENSGT00390000012017"/>
<reference evidence="2 3" key="1">
    <citation type="submission" date="2020-06" db="EMBL/GenBank/DDBJ databases">
        <authorList>
            <consortium name="Wellcome Sanger Institute Data Sharing"/>
        </authorList>
    </citation>
    <scope>NUCLEOTIDE SEQUENCE [LARGE SCALE GENOMIC DNA]</scope>
</reference>
<dbReference type="Ensembl" id="ENSDCDT00010060498.1">
    <property type="protein sequence ID" value="ENSDCDP00010050080.1"/>
    <property type="gene ID" value="ENSDCDG00010029793.1"/>
</dbReference>
<proteinExistence type="predicted"/>
<dbReference type="SUPFAM" id="SSF50978">
    <property type="entry name" value="WD40 repeat-like"/>
    <property type="match status" value="2"/>
</dbReference>
<dbReference type="InterPro" id="IPR042411">
    <property type="entry name" value="WDR27"/>
</dbReference>
<name>A0AAY4DXQ7_9TELE</name>
<dbReference type="PROSITE" id="PS50082">
    <property type="entry name" value="WD_REPEATS_2"/>
    <property type="match status" value="3"/>
</dbReference>